<dbReference type="PROSITE" id="PS51257">
    <property type="entry name" value="PROKAR_LIPOPROTEIN"/>
    <property type="match status" value="1"/>
</dbReference>
<evidence type="ECO:0000313" key="1">
    <source>
        <dbReference type="EMBL" id="MDV0443575.1"/>
    </source>
</evidence>
<gene>
    <name evidence="1" type="ORF">McpCs1_09530</name>
</gene>
<sequence length="337" mass="37468">MDKRYFLIPFLFLVVISAGCVTTEPASDSPYQPLDYSLAENWVMVPDASSEQKAVDVFYLYPTLATNLYVDSMNLSDPAARDRAVVNVMTNKGVYEETANVYAPYYRQTGLYSMMGNGTWTENQYVSGKLAYEDAKAAFIYYLDNYNDGKPFILAGHSQGSYRAKQLMIDLFVDPELQEKLVAAYLIGYTVSEFELAQYKQLKPATGELDTGVIITYHTQAPEISDKNIVVLPGSIAINPLNWKTDGTYASADENYGAVFFENGTVTSREANFTGAYLAEVDGSVVLIADSPDPAVYSTPELFAEGVFHVDDYNFFYENLKENVAKRTAAYLEKNGA</sequence>
<dbReference type="RefSeq" id="WP_338096098.1">
    <property type="nucleotide sequence ID" value="NZ_JAWDKB010000003.1"/>
</dbReference>
<comment type="caution">
    <text evidence="1">The sequence shown here is derived from an EMBL/GenBank/DDBJ whole genome shotgun (WGS) entry which is preliminary data.</text>
</comment>
<proteinExistence type="predicted"/>
<dbReference type="Gene3D" id="3.40.50.1820">
    <property type="entry name" value="alpha/beta hydrolase"/>
    <property type="match status" value="1"/>
</dbReference>
<protein>
    <recommendedName>
        <fullName evidence="3">DUF3089 domain-containing protein</fullName>
    </recommendedName>
</protein>
<dbReference type="AlphaFoldDB" id="A0AAE4MEQ1"/>
<keyword evidence="2" id="KW-1185">Reference proteome</keyword>
<evidence type="ECO:0000313" key="2">
    <source>
        <dbReference type="Proteomes" id="UP001283212"/>
    </source>
</evidence>
<organism evidence="1 2">
    <name type="scientific">Methanorbis rubei</name>
    <dbReference type="NCBI Taxonomy" id="3028300"/>
    <lineage>
        <taxon>Archaea</taxon>
        <taxon>Methanobacteriati</taxon>
        <taxon>Methanobacteriota</taxon>
        <taxon>Stenosarchaea group</taxon>
        <taxon>Methanomicrobia</taxon>
        <taxon>Methanomicrobiales</taxon>
        <taxon>Methanocorpusculaceae</taxon>
        <taxon>Methanorbis</taxon>
    </lineage>
</organism>
<dbReference type="InterPro" id="IPR029058">
    <property type="entry name" value="AB_hydrolase_fold"/>
</dbReference>
<dbReference type="Proteomes" id="UP001283212">
    <property type="component" value="Unassembled WGS sequence"/>
</dbReference>
<dbReference type="InterPro" id="IPR021440">
    <property type="entry name" value="DUF3089"/>
</dbReference>
<name>A0AAE4MEQ1_9EURY</name>
<dbReference type="Pfam" id="PF11288">
    <property type="entry name" value="DUF3089"/>
    <property type="match status" value="1"/>
</dbReference>
<accession>A0AAE4MEQ1</accession>
<reference evidence="1 2" key="1">
    <citation type="submission" date="2023-06" db="EMBL/GenBank/DDBJ databases">
        <title>Genome sequence of Methancorpusculaceae sp. Cs1.</title>
        <authorList>
            <person name="Protasov E."/>
            <person name="Platt K."/>
            <person name="Poehlein A."/>
            <person name="Daniel R."/>
            <person name="Brune A."/>
        </authorList>
    </citation>
    <scope>NUCLEOTIDE SEQUENCE [LARGE SCALE GENOMIC DNA]</scope>
    <source>
        <strain evidence="1 2">Cs1</strain>
    </source>
</reference>
<dbReference type="SUPFAM" id="SSF53474">
    <property type="entry name" value="alpha/beta-Hydrolases"/>
    <property type="match status" value="1"/>
</dbReference>
<evidence type="ECO:0008006" key="3">
    <source>
        <dbReference type="Google" id="ProtNLM"/>
    </source>
</evidence>
<dbReference type="EMBL" id="JAWDKB010000003">
    <property type="protein sequence ID" value="MDV0443575.1"/>
    <property type="molecule type" value="Genomic_DNA"/>
</dbReference>